<evidence type="ECO:0000256" key="1">
    <source>
        <dbReference type="ARBA" id="ARBA00006180"/>
    </source>
</evidence>
<dbReference type="Proteomes" id="UP000054144">
    <property type="component" value="Unassembled WGS sequence"/>
</dbReference>
<dbReference type="EMBL" id="KN882019">
    <property type="protein sequence ID" value="KIY46945.1"/>
    <property type="molecule type" value="Genomic_DNA"/>
</dbReference>
<sequence length="940" mass="105089">MFWRFGFHNACAIDSLLDKEDVALESILDEEELLQECKNQNTRLIDYFQRVDVLQRLFAYVSGNMEADEKSYRYPYVATEVLCSEIWSIVETCINEQQQLLTPFWESVLDRPSDDMKTHMVMATNFAKVNSVFLSKKPVEMLEFIKAQPNIIERLLTHIETPPFVDVLVRIVQLDEQPSCAGVIDWLSSQSLIPRLIDLLAPTQSLDIHAVVCDLIKAIISMANPGPGAGRVDGPHFLPASNLFVRELARPDSMTKLMDYITRDFRKELPPEDEEDTLPSLASSTSSVIHAILVIIELIRKNNSDYLEQYLFHTLRNRLMQVQQQWTTDPEKVRPEMERALKEIVDRLGMVHMGPLLDISCERLEVLQRYLREPRSLTGMLATTVGNIKPLTQERQRIIELCAELLHASNLALVNRRGDREQQLYDENGCLRDGLQGLEELSKILAQNATEREQKVNGNGTDTISPSGGSRSHHSSTDSDDDMSSDDDTVNSDDVMEEIVMDDEASRPALDEDPTASPTVSVSHLKRSSRTINMGMLHAPPPPPVTVGERVKRKWLDLGMLSTLLDLFFEYPWNNFLHSSVYDIIHQILTGPMAAPLNREIVVSLFRDARIMHRIVQGQKDNDVAAGKPKGVRLGYMGHLTLIAEDVIMALERFPPEMKLTVIEYAPVPDWDEYVTGRYHETKKKDTALLGGGKPAVVARIPGNASRWKVDEEDLGPMNGKPIGEFRRTTSIQPPPQTADFGPAPMGDDNANDSDSDEDADHEASVPQFARYLASEMNPRGHFGSSESDEEEEEPGWLSQSTFINKPPVSSRQQRERRPLDASGFDDAFNPTPATATSNPFAHDDDAFGAFAEAETASGADPFTFSTSTSYSEDMDVEDGFSDSFGDFGDFQSASNSFEQDTDSELTPTSGSWTFATGSGTSENGEPTSPFSLPENKRTP</sequence>
<dbReference type="Pfam" id="PF04499">
    <property type="entry name" value="SAPS"/>
    <property type="match status" value="1"/>
</dbReference>
<feature type="compositionally biased region" description="Low complexity" evidence="3">
    <location>
        <begin position="882"/>
        <end position="891"/>
    </location>
</feature>
<name>A0A0D7A894_9AGAR</name>
<feature type="compositionally biased region" description="Acidic residues" evidence="3">
    <location>
        <begin position="750"/>
        <end position="761"/>
    </location>
</feature>
<feature type="region of interest" description="Disordered" evidence="3">
    <location>
        <begin position="449"/>
        <end position="490"/>
    </location>
</feature>
<comment type="similarity">
    <text evidence="1">Belongs to the SAPS family.</text>
</comment>
<dbReference type="GO" id="GO:0019888">
    <property type="term" value="F:protein phosphatase regulator activity"/>
    <property type="evidence" value="ECO:0007669"/>
    <property type="project" value="TreeGrafter"/>
</dbReference>
<protein>
    <submittedName>
        <fullName evidence="4">SAPS-domain-containing protein</fullName>
    </submittedName>
</protein>
<feature type="region of interest" description="Disordered" evidence="3">
    <location>
        <begin position="860"/>
        <end position="940"/>
    </location>
</feature>
<dbReference type="OrthoDB" id="10259133at2759"/>
<feature type="compositionally biased region" description="Polar residues" evidence="3">
    <location>
        <begin position="456"/>
        <end position="466"/>
    </location>
</feature>
<dbReference type="GO" id="GO:0005634">
    <property type="term" value="C:nucleus"/>
    <property type="evidence" value="ECO:0007669"/>
    <property type="project" value="TreeGrafter"/>
</dbReference>
<feature type="compositionally biased region" description="Polar residues" evidence="3">
    <location>
        <begin position="798"/>
        <end position="812"/>
    </location>
</feature>
<dbReference type="AlphaFoldDB" id="A0A0D7A894"/>
<dbReference type="InterPro" id="IPR007587">
    <property type="entry name" value="SAPS"/>
</dbReference>
<evidence type="ECO:0000313" key="5">
    <source>
        <dbReference type="Proteomes" id="UP000054144"/>
    </source>
</evidence>
<dbReference type="GO" id="GO:0005829">
    <property type="term" value="C:cytosol"/>
    <property type="evidence" value="ECO:0007669"/>
    <property type="project" value="TreeGrafter"/>
</dbReference>
<feature type="region of interest" description="Disordered" evidence="3">
    <location>
        <begin position="505"/>
        <end position="525"/>
    </location>
</feature>
<organism evidence="4 5">
    <name type="scientific">Fistulina hepatica ATCC 64428</name>
    <dbReference type="NCBI Taxonomy" id="1128425"/>
    <lineage>
        <taxon>Eukaryota</taxon>
        <taxon>Fungi</taxon>
        <taxon>Dikarya</taxon>
        <taxon>Basidiomycota</taxon>
        <taxon>Agaricomycotina</taxon>
        <taxon>Agaricomycetes</taxon>
        <taxon>Agaricomycetidae</taxon>
        <taxon>Agaricales</taxon>
        <taxon>Fistulinaceae</taxon>
        <taxon>Fistulina</taxon>
    </lineage>
</organism>
<feature type="compositionally biased region" description="Acidic residues" evidence="3">
    <location>
        <begin position="478"/>
        <end position="490"/>
    </location>
</feature>
<feature type="compositionally biased region" description="Polar residues" evidence="3">
    <location>
        <begin position="892"/>
        <end position="931"/>
    </location>
</feature>
<dbReference type="InterPro" id="IPR016024">
    <property type="entry name" value="ARM-type_fold"/>
</dbReference>
<evidence type="ECO:0000256" key="2">
    <source>
        <dbReference type="ARBA" id="ARBA00023306"/>
    </source>
</evidence>
<accession>A0A0D7A894</accession>
<feature type="region of interest" description="Disordered" evidence="3">
    <location>
        <begin position="777"/>
        <end position="847"/>
    </location>
</feature>
<reference evidence="4 5" key="1">
    <citation type="journal article" date="2015" name="Fungal Genet. Biol.">
        <title>Evolution of novel wood decay mechanisms in Agaricales revealed by the genome sequences of Fistulina hepatica and Cylindrobasidium torrendii.</title>
        <authorList>
            <person name="Floudas D."/>
            <person name="Held B.W."/>
            <person name="Riley R."/>
            <person name="Nagy L.G."/>
            <person name="Koehler G."/>
            <person name="Ransdell A.S."/>
            <person name="Younus H."/>
            <person name="Chow J."/>
            <person name="Chiniquy J."/>
            <person name="Lipzen A."/>
            <person name="Tritt A."/>
            <person name="Sun H."/>
            <person name="Haridas S."/>
            <person name="LaButti K."/>
            <person name="Ohm R.A."/>
            <person name="Kues U."/>
            <person name="Blanchette R.A."/>
            <person name="Grigoriev I.V."/>
            <person name="Minto R.E."/>
            <person name="Hibbett D.S."/>
        </authorList>
    </citation>
    <scope>NUCLEOTIDE SEQUENCE [LARGE SCALE GENOMIC DNA]</scope>
    <source>
        <strain evidence="4 5">ATCC 64428</strain>
    </source>
</reference>
<keyword evidence="2" id="KW-0131">Cell cycle</keyword>
<keyword evidence="5" id="KW-1185">Reference proteome</keyword>
<dbReference type="SUPFAM" id="SSF48371">
    <property type="entry name" value="ARM repeat"/>
    <property type="match status" value="1"/>
</dbReference>
<dbReference type="PANTHER" id="PTHR12634">
    <property type="entry name" value="SIT4 YEAST -ASSOCIATING PROTEIN-RELATED"/>
    <property type="match status" value="1"/>
</dbReference>
<evidence type="ECO:0000313" key="4">
    <source>
        <dbReference type="EMBL" id="KIY46945.1"/>
    </source>
</evidence>
<evidence type="ECO:0000256" key="3">
    <source>
        <dbReference type="SAM" id="MobiDB-lite"/>
    </source>
</evidence>
<dbReference type="PANTHER" id="PTHR12634:SF8">
    <property type="entry name" value="FIERY MOUNTAIN, ISOFORM D"/>
    <property type="match status" value="1"/>
</dbReference>
<dbReference type="GO" id="GO:0019903">
    <property type="term" value="F:protein phosphatase binding"/>
    <property type="evidence" value="ECO:0007669"/>
    <property type="project" value="InterPro"/>
</dbReference>
<feature type="region of interest" description="Disordered" evidence="3">
    <location>
        <begin position="708"/>
        <end position="764"/>
    </location>
</feature>
<gene>
    <name evidence="4" type="ORF">FISHEDRAFT_66242</name>
</gene>
<proteinExistence type="inferred from homology"/>